<evidence type="ECO:0000313" key="2">
    <source>
        <dbReference type="Proteomes" id="UP001175211"/>
    </source>
</evidence>
<keyword evidence="2" id="KW-1185">Reference proteome</keyword>
<organism evidence="1 2">
    <name type="scientific">Armillaria tabescens</name>
    <name type="common">Ringless honey mushroom</name>
    <name type="synonym">Agaricus tabescens</name>
    <dbReference type="NCBI Taxonomy" id="1929756"/>
    <lineage>
        <taxon>Eukaryota</taxon>
        <taxon>Fungi</taxon>
        <taxon>Dikarya</taxon>
        <taxon>Basidiomycota</taxon>
        <taxon>Agaricomycotina</taxon>
        <taxon>Agaricomycetes</taxon>
        <taxon>Agaricomycetidae</taxon>
        <taxon>Agaricales</taxon>
        <taxon>Marasmiineae</taxon>
        <taxon>Physalacriaceae</taxon>
        <taxon>Desarmillaria</taxon>
    </lineage>
</organism>
<feature type="non-terminal residue" evidence="1">
    <location>
        <position position="105"/>
    </location>
</feature>
<comment type="caution">
    <text evidence="1">The sequence shown here is derived from an EMBL/GenBank/DDBJ whole genome shotgun (WGS) entry which is preliminary data.</text>
</comment>
<accession>A0AA39K3R4</accession>
<proteinExistence type="predicted"/>
<feature type="non-terminal residue" evidence="1">
    <location>
        <position position="1"/>
    </location>
</feature>
<dbReference type="AlphaFoldDB" id="A0AA39K3R4"/>
<reference evidence="1" key="1">
    <citation type="submission" date="2023-06" db="EMBL/GenBank/DDBJ databases">
        <authorList>
            <consortium name="Lawrence Berkeley National Laboratory"/>
            <person name="Ahrendt S."/>
            <person name="Sahu N."/>
            <person name="Indic B."/>
            <person name="Wong-Bajracharya J."/>
            <person name="Merenyi Z."/>
            <person name="Ke H.-M."/>
            <person name="Monk M."/>
            <person name="Kocsube S."/>
            <person name="Drula E."/>
            <person name="Lipzen A."/>
            <person name="Balint B."/>
            <person name="Henrissat B."/>
            <person name="Andreopoulos B."/>
            <person name="Martin F.M."/>
            <person name="Harder C.B."/>
            <person name="Rigling D."/>
            <person name="Ford K.L."/>
            <person name="Foster G.D."/>
            <person name="Pangilinan J."/>
            <person name="Papanicolaou A."/>
            <person name="Barry K."/>
            <person name="LaButti K."/>
            <person name="Viragh M."/>
            <person name="Koriabine M."/>
            <person name="Yan M."/>
            <person name="Riley R."/>
            <person name="Champramary S."/>
            <person name="Plett K.L."/>
            <person name="Tsai I.J."/>
            <person name="Slot J."/>
            <person name="Sipos G."/>
            <person name="Plett J."/>
            <person name="Nagy L.G."/>
            <person name="Grigoriev I.V."/>
        </authorList>
    </citation>
    <scope>NUCLEOTIDE SEQUENCE</scope>
    <source>
        <strain evidence="1">CCBAS 213</strain>
    </source>
</reference>
<dbReference type="RefSeq" id="XP_060328152.1">
    <property type="nucleotide sequence ID" value="XM_060466462.1"/>
</dbReference>
<dbReference type="Proteomes" id="UP001175211">
    <property type="component" value="Unassembled WGS sequence"/>
</dbReference>
<evidence type="ECO:0000313" key="1">
    <source>
        <dbReference type="EMBL" id="KAK0452816.1"/>
    </source>
</evidence>
<dbReference type="GeneID" id="85350010"/>
<dbReference type="EMBL" id="JAUEPS010000030">
    <property type="protein sequence ID" value="KAK0452816.1"/>
    <property type="molecule type" value="Genomic_DNA"/>
</dbReference>
<gene>
    <name evidence="1" type="ORF">EV420DRAFT_1221530</name>
</gene>
<protein>
    <submittedName>
        <fullName evidence="1">Uncharacterized protein</fullName>
    </submittedName>
</protein>
<sequence length="105" mass="11919">DPILQDLSHSDISVIASTGSVGYRMVSDFGRRAYQIELFLSPFFTAAQYLSFRELQASTDMLITRYIALHFLDRTSDLNVALDIVVHCDFGFDIHQFLLTAGYTF</sequence>
<name>A0AA39K3R4_ARMTA</name>